<proteinExistence type="inferred from homology"/>
<dbReference type="PROSITE" id="PS50928">
    <property type="entry name" value="ABC_TM1"/>
    <property type="match status" value="2"/>
</dbReference>
<evidence type="ECO:0000313" key="9">
    <source>
        <dbReference type="EMBL" id="MBD7961585.1"/>
    </source>
</evidence>
<gene>
    <name evidence="9" type="ORF">H9646_14000</name>
</gene>
<feature type="transmembrane region" description="Helical" evidence="7">
    <location>
        <begin position="387"/>
        <end position="410"/>
    </location>
</feature>
<evidence type="ECO:0000256" key="4">
    <source>
        <dbReference type="ARBA" id="ARBA00022692"/>
    </source>
</evidence>
<feature type="transmembrane region" description="Helical" evidence="7">
    <location>
        <begin position="85"/>
        <end position="107"/>
    </location>
</feature>
<comment type="subcellular location">
    <subcellularLocation>
        <location evidence="1 7">Cell membrane</location>
        <topology evidence="1 7">Multi-pass membrane protein</topology>
    </subcellularLocation>
</comment>
<dbReference type="SUPFAM" id="SSF161098">
    <property type="entry name" value="MetI-like"/>
    <property type="match status" value="2"/>
</dbReference>
<dbReference type="PANTHER" id="PTHR30043">
    <property type="entry name" value="PHOSPHONATES TRANSPORT SYSTEM PERMEASE PROTEIN"/>
    <property type="match status" value="1"/>
</dbReference>
<evidence type="ECO:0000256" key="1">
    <source>
        <dbReference type="ARBA" id="ARBA00004651"/>
    </source>
</evidence>
<dbReference type="InterPro" id="IPR000515">
    <property type="entry name" value="MetI-like"/>
</dbReference>
<dbReference type="PANTHER" id="PTHR30043:SF1">
    <property type="entry name" value="ABC TRANSPORT SYSTEM PERMEASE PROTEIN P69"/>
    <property type="match status" value="1"/>
</dbReference>
<dbReference type="CDD" id="cd06261">
    <property type="entry name" value="TM_PBP2"/>
    <property type="match status" value="2"/>
</dbReference>
<organism evidence="9 10">
    <name type="scientific">Comamonas avium</name>
    <dbReference type="NCBI Taxonomy" id="2762231"/>
    <lineage>
        <taxon>Bacteria</taxon>
        <taxon>Pseudomonadati</taxon>
        <taxon>Pseudomonadota</taxon>
        <taxon>Betaproteobacteria</taxon>
        <taxon>Burkholderiales</taxon>
        <taxon>Comamonadaceae</taxon>
        <taxon>Comamonas</taxon>
    </lineage>
</organism>
<comment type="caution">
    <text evidence="9">The sequence shown here is derived from an EMBL/GenBank/DDBJ whole genome shotgun (WGS) entry which is preliminary data.</text>
</comment>
<evidence type="ECO:0000256" key="6">
    <source>
        <dbReference type="ARBA" id="ARBA00023136"/>
    </source>
</evidence>
<accession>A0ABR8SDM0</accession>
<dbReference type="Proteomes" id="UP000634919">
    <property type="component" value="Unassembled WGS sequence"/>
</dbReference>
<keyword evidence="6 7" id="KW-0472">Membrane</keyword>
<feature type="transmembrane region" description="Helical" evidence="7">
    <location>
        <begin position="445"/>
        <end position="464"/>
    </location>
</feature>
<keyword evidence="5 7" id="KW-1133">Transmembrane helix</keyword>
<comment type="similarity">
    <text evidence="7">Belongs to the binding-protein-dependent transport system permease family.</text>
</comment>
<feature type="transmembrane region" description="Helical" evidence="7">
    <location>
        <begin position="471"/>
        <end position="490"/>
    </location>
</feature>
<keyword evidence="10" id="KW-1185">Reference proteome</keyword>
<evidence type="ECO:0000256" key="2">
    <source>
        <dbReference type="ARBA" id="ARBA00022448"/>
    </source>
</evidence>
<feature type="transmembrane region" description="Helical" evidence="7">
    <location>
        <begin position="496"/>
        <end position="521"/>
    </location>
</feature>
<dbReference type="Gene3D" id="1.10.3720.10">
    <property type="entry name" value="MetI-like"/>
    <property type="match status" value="2"/>
</dbReference>
<evidence type="ECO:0000313" key="10">
    <source>
        <dbReference type="Proteomes" id="UP000634919"/>
    </source>
</evidence>
<feature type="transmembrane region" description="Helical" evidence="7">
    <location>
        <begin position="283"/>
        <end position="301"/>
    </location>
</feature>
<keyword evidence="4 7" id="KW-0812">Transmembrane</keyword>
<protein>
    <submittedName>
        <fullName evidence="9">ABC transporter permease subunit</fullName>
    </submittedName>
</protein>
<keyword evidence="2 7" id="KW-0813">Transport</keyword>
<evidence type="ECO:0000259" key="8">
    <source>
        <dbReference type="PROSITE" id="PS50928"/>
    </source>
</evidence>
<dbReference type="RefSeq" id="WP_191723979.1">
    <property type="nucleotide sequence ID" value="NZ_JACSQK010000006.1"/>
</dbReference>
<sequence>MSERRPLALAAHDAQRDPAAPRRLWGVVIAAIVLWPLLQGAGVQPGALFDAQNVQVIGGFLLGFLPPETSADFAGYLWQATLETLAIATVGMLLAFILAVPLSYWATSAVREKATQNPVARLVLTILRGIPELVWALVFVRVFGLGPAAGVLALGLTYGAMLGKVYAEILESEDAAPARALLRTGSPRAVALLYGLLPLASKELVSYTVYRWECAIRASVVMGFVGAGGLGQLMDQAMKMLNGGEACSILLVFMALVLLADALSNGLRRALEAQPAPQPSAWGWRSVLVCLALAAGLVASWQLLDMDLLALFTGSAASAMGDFVTGFFPPDTSSAWLWAVLVGVWETLAISVVGTLLAAGAGMVLALPRFRAPWNVVLNVLRSVPELVWATITALAVGLGPFAGALALALHTTGVLGRLYAEALENAPKAPAQALRRAGSNRAMAFLYGTLPGAAPQLLAYTLYRWEMNIRMAAILGFVGAGGLGQLLYVKLSLFHYAQASTVIMAMLLLSIAVDQASAWLRRAMR</sequence>
<evidence type="ECO:0000256" key="5">
    <source>
        <dbReference type="ARBA" id="ARBA00022989"/>
    </source>
</evidence>
<feature type="transmembrane region" description="Helical" evidence="7">
    <location>
        <begin position="216"/>
        <end position="234"/>
    </location>
</feature>
<dbReference type="InterPro" id="IPR035906">
    <property type="entry name" value="MetI-like_sf"/>
</dbReference>
<name>A0ABR8SDM0_9BURK</name>
<feature type="transmembrane region" description="Helical" evidence="7">
    <location>
        <begin position="335"/>
        <end position="367"/>
    </location>
</feature>
<feature type="domain" description="ABC transmembrane type-1" evidence="8">
    <location>
        <begin position="344"/>
        <end position="518"/>
    </location>
</feature>
<feature type="transmembrane region" description="Helical" evidence="7">
    <location>
        <begin position="246"/>
        <end position="263"/>
    </location>
</feature>
<evidence type="ECO:0000256" key="7">
    <source>
        <dbReference type="RuleBase" id="RU363032"/>
    </source>
</evidence>
<dbReference type="Pfam" id="PF00528">
    <property type="entry name" value="BPD_transp_1"/>
    <property type="match status" value="2"/>
</dbReference>
<reference evidence="9 10" key="1">
    <citation type="submission" date="2020-08" db="EMBL/GenBank/DDBJ databases">
        <title>A Genomic Blueprint of the Chicken Gut Microbiome.</title>
        <authorList>
            <person name="Gilroy R."/>
            <person name="Ravi A."/>
            <person name="Getino M."/>
            <person name="Pursley I."/>
            <person name="Horton D.L."/>
            <person name="Alikhan N.-F."/>
            <person name="Baker D."/>
            <person name="Gharbi K."/>
            <person name="Hall N."/>
            <person name="Watson M."/>
            <person name="Adriaenssens E.M."/>
            <person name="Foster-Nyarko E."/>
            <person name="Jarju S."/>
            <person name="Secka A."/>
            <person name="Antonio M."/>
            <person name="Oren A."/>
            <person name="Chaudhuri R."/>
            <person name="La Ragione R.M."/>
            <person name="Hildebrand F."/>
            <person name="Pallen M.J."/>
        </authorList>
    </citation>
    <scope>NUCLEOTIDE SEQUENCE [LARGE SCALE GENOMIC DNA]</scope>
    <source>
        <strain evidence="9 10">Sa2CVA6</strain>
    </source>
</reference>
<keyword evidence="3" id="KW-1003">Cell membrane</keyword>
<dbReference type="EMBL" id="JACSQK010000006">
    <property type="protein sequence ID" value="MBD7961585.1"/>
    <property type="molecule type" value="Genomic_DNA"/>
</dbReference>
<feature type="transmembrane region" description="Helical" evidence="7">
    <location>
        <begin position="308"/>
        <end position="329"/>
    </location>
</feature>
<evidence type="ECO:0000256" key="3">
    <source>
        <dbReference type="ARBA" id="ARBA00022475"/>
    </source>
</evidence>
<feature type="transmembrane region" description="Helical" evidence="7">
    <location>
        <begin position="20"/>
        <end position="38"/>
    </location>
</feature>
<feature type="domain" description="ABC transmembrane type-1" evidence="8">
    <location>
        <begin position="81"/>
        <end position="264"/>
    </location>
</feature>
<feature type="transmembrane region" description="Helical" evidence="7">
    <location>
        <begin position="148"/>
        <end position="167"/>
    </location>
</feature>